<evidence type="ECO:0000313" key="7">
    <source>
        <dbReference type="Ensembl" id="ENSSAUP00010024817.1"/>
    </source>
</evidence>
<dbReference type="Pfam" id="PF02191">
    <property type="entry name" value="OLF"/>
    <property type="match status" value="1"/>
</dbReference>
<feature type="region of interest" description="Disordered" evidence="4">
    <location>
        <begin position="238"/>
        <end position="276"/>
    </location>
</feature>
<feature type="signal peptide" evidence="5">
    <location>
        <begin position="1"/>
        <end position="19"/>
    </location>
</feature>
<feature type="compositionally biased region" description="Polar residues" evidence="4">
    <location>
        <begin position="455"/>
        <end position="464"/>
    </location>
</feature>
<accession>A0A671VGB1</accession>
<protein>
    <submittedName>
        <fullName evidence="7">Olfactomedin like 2B</fullName>
    </submittedName>
</protein>
<dbReference type="Proteomes" id="UP000472265">
    <property type="component" value="Chromosome 21"/>
</dbReference>
<sequence>MWRRLPLLFLCCAVSGLDALETDKGAGGTTAPTEAAELVKLDKDAPSAARAEDSQRDERQQSPETDTLVVGAEGRVQQPTAEPLEEEVDNQENIISQLLGDYDKVKTVSSGSDCVCRCVVRPIKRSDCSRIHESDLASASDHFYTVETITKGTDCKKCVCMAPPSAVNPCEGEYRFKKLQEASKDDIKLATIIDLLEGSLYGMDLLKLHSVTTKLLTRVDNMERAFAHNFTEIAREKERARERAKEKEKDKKAQQKKKKVNDLERAGQKSGAAAYANKQKNYDGQLKKNQQQDGLEQLQPSKNRTGTQKPIKDKNSVVIRGVTFYKAEEESYKEEEEEEEEMGKGKSTTLTSKASVDSDQLPPSQTFPMKSAGLSSTISTELNSEDLSRTNNRPAPTQPPTVSPTATKKPTKPTKPAPIKPTTETTPTTANPPTIKLATTTQQTTTTTQPPVLVSQHTTSNSDANKGPPIDASPTAESQPRPRSRLSWTESPADQPKTTTKPAVCKDTVASISEPVQQNSYGLSDGAWMRDARGHGNVIYLTNGHYGNNLLEFRDMDTFKSGQASNSYKLPYSFTGTGHVVFNGAFYYNRAFSRDIIRYDLRHRYVAAWTTLHDAILEEQAHRTQTEVEFAVDESGLWLLYPALDTEGFHQEVILLIHLHHRDLQPIRTFRTGLRRGRYGNSFLVCGVLYGVDSMERHYANVTYAFDTHTLTHTVPSLAITNVHAHTSQLAYNPMDKKLYAWDDGHQMTYDVVFAY</sequence>
<dbReference type="GeneTree" id="ENSGT00940000157757"/>
<feature type="chain" id="PRO_5025558797" evidence="5">
    <location>
        <begin position="20"/>
        <end position="756"/>
    </location>
</feature>
<evidence type="ECO:0000256" key="1">
    <source>
        <dbReference type="ARBA" id="ARBA00004613"/>
    </source>
</evidence>
<reference evidence="7" key="3">
    <citation type="submission" date="2025-09" db="UniProtKB">
        <authorList>
            <consortium name="Ensembl"/>
        </authorList>
    </citation>
    <scope>IDENTIFICATION</scope>
</reference>
<comment type="caution">
    <text evidence="3">Lacks conserved residue(s) required for the propagation of feature annotation.</text>
</comment>
<evidence type="ECO:0000313" key="8">
    <source>
        <dbReference type="Proteomes" id="UP000472265"/>
    </source>
</evidence>
<feature type="compositionally biased region" description="Polar residues" evidence="4">
    <location>
        <begin position="289"/>
        <end position="308"/>
    </location>
</feature>
<feature type="domain" description="Olfactomedin-like" evidence="6">
    <location>
        <begin position="504"/>
        <end position="756"/>
    </location>
</feature>
<organism evidence="7 8">
    <name type="scientific">Sparus aurata</name>
    <name type="common">Gilthead sea bream</name>
    <dbReference type="NCBI Taxonomy" id="8175"/>
    <lineage>
        <taxon>Eukaryota</taxon>
        <taxon>Metazoa</taxon>
        <taxon>Chordata</taxon>
        <taxon>Craniata</taxon>
        <taxon>Vertebrata</taxon>
        <taxon>Euteleostomi</taxon>
        <taxon>Actinopterygii</taxon>
        <taxon>Neopterygii</taxon>
        <taxon>Teleostei</taxon>
        <taxon>Neoteleostei</taxon>
        <taxon>Acanthomorphata</taxon>
        <taxon>Eupercaria</taxon>
        <taxon>Spariformes</taxon>
        <taxon>Sparidae</taxon>
        <taxon>Sparus</taxon>
    </lineage>
</organism>
<proteinExistence type="predicted"/>
<feature type="region of interest" description="Disordered" evidence="4">
    <location>
        <begin position="41"/>
        <end position="70"/>
    </location>
</feature>
<reference evidence="7" key="1">
    <citation type="submission" date="2021-04" db="EMBL/GenBank/DDBJ databases">
        <authorList>
            <consortium name="Wellcome Sanger Institute Data Sharing"/>
        </authorList>
    </citation>
    <scope>NUCLEOTIDE SEQUENCE [LARGE SCALE GENOMIC DNA]</scope>
</reference>
<feature type="compositionally biased region" description="Basic and acidic residues" evidence="4">
    <location>
        <begin position="41"/>
        <end position="61"/>
    </location>
</feature>
<feature type="region of interest" description="Disordered" evidence="4">
    <location>
        <begin position="289"/>
        <end position="314"/>
    </location>
</feature>
<feature type="compositionally biased region" description="Polar residues" evidence="4">
    <location>
        <begin position="486"/>
        <end position="501"/>
    </location>
</feature>
<dbReference type="OMA" id="TSQLAYC"/>
<dbReference type="InterPro" id="IPR050605">
    <property type="entry name" value="Olfactomedin-like_domain"/>
</dbReference>
<dbReference type="InterPro" id="IPR003112">
    <property type="entry name" value="Olfac-like_dom"/>
</dbReference>
<dbReference type="GO" id="GO:0007165">
    <property type="term" value="P:signal transduction"/>
    <property type="evidence" value="ECO:0007669"/>
    <property type="project" value="TreeGrafter"/>
</dbReference>
<dbReference type="OrthoDB" id="8626508at2759"/>
<feature type="compositionally biased region" description="Basic and acidic residues" evidence="4">
    <location>
        <begin position="238"/>
        <end position="253"/>
    </location>
</feature>
<feature type="compositionally biased region" description="Acidic residues" evidence="4">
    <location>
        <begin position="331"/>
        <end position="341"/>
    </location>
</feature>
<keyword evidence="5" id="KW-0732">Signal</keyword>
<dbReference type="InParanoid" id="A0A671VGB1"/>
<dbReference type="PANTHER" id="PTHR23192">
    <property type="entry name" value="OLFACTOMEDIN-RELATED"/>
    <property type="match status" value="1"/>
</dbReference>
<dbReference type="PROSITE" id="PS51132">
    <property type="entry name" value="OLF"/>
    <property type="match status" value="1"/>
</dbReference>
<evidence type="ECO:0000256" key="2">
    <source>
        <dbReference type="ARBA" id="ARBA00022525"/>
    </source>
</evidence>
<evidence type="ECO:0000259" key="6">
    <source>
        <dbReference type="PROSITE" id="PS51132"/>
    </source>
</evidence>
<keyword evidence="2" id="KW-0964">Secreted</keyword>
<evidence type="ECO:0000256" key="3">
    <source>
        <dbReference type="PROSITE-ProRule" id="PRU00446"/>
    </source>
</evidence>
<name>A0A671VGB1_SPAAU</name>
<reference evidence="7" key="2">
    <citation type="submission" date="2025-08" db="UniProtKB">
        <authorList>
            <consortium name="Ensembl"/>
        </authorList>
    </citation>
    <scope>IDENTIFICATION</scope>
</reference>
<dbReference type="PANTHER" id="PTHR23192:SF79">
    <property type="entry name" value="OLFACTOMEDIN-LIKE PROTEIN 2B ISOFORM X1"/>
    <property type="match status" value="1"/>
</dbReference>
<gene>
    <name evidence="7" type="primary">OLFML2B</name>
    <name evidence="7" type="synonym">olfml2bb</name>
</gene>
<feature type="compositionally biased region" description="Low complexity" evidence="4">
    <location>
        <begin position="420"/>
        <end position="449"/>
    </location>
</feature>
<dbReference type="SMART" id="SM00284">
    <property type="entry name" value="OLF"/>
    <property type="match status" value="1"/>
</dbReference>
<comment type="subcellular location">
    <subcellularLocation>
        <location evidence="1">Secreted</location>
    </subcellularLocation>
</comment>
<dbReference type="AlphaFoldDB" id="A0A671VGB1"/>
<evidence type="ECO:0000256" key="4">
    <source>
        <dbReference type="SAM" id="MobiDB-lite"/>
    </source>
</evidence>
<dbReference type="Ensembl" id="ENSSAUT00010026219.1">
    <property type="protein sequence ID" value="ENSSAUP00010024817.1"/>
    <property type="gene ID" value="ENSSAUG00010010872.1"/>
</dbReference>
<keyword evidence="8" id="KW-1185">Reference proteome</keyword>
<evidence type="ECO:0000256" key="5">
    <source>
        <dbReference type="SAM" id="SignalP"/>
    </source>
</evidence>
<dbReference type="GO" id="GO:0005615">
    <property type="term" value="C:extracellular space"/>
    <property type="evidence" value="ECO:0007669"/>
    <property type="project" value="TreeGrafter"/>
</dbReference>
<feature type="compositionally biased region" description="Polar residues" evidence="4">
    <location>
        <begin position="346"/>
        <end position="382"/>
    </location>
</feature>
<feature type="region of interest" description="Disordered" evidence="4">
    <location>
        <begin position="328"/>
        <end position="502"/>
    </location>
</feature>